<dbReference type="InParanoid" id="W7WXI4"/>
<protein>
    <submittedName>
        <fullName evidence="1">Uncharacterized protein</fullName>
    </submittedName>
</protein>
<dbReference type="Proteomes" id="UP000009168">
    <property type="component" value="Unassembled WGS sequence"/>
</dbReference>
<accession>W7WXI4</accession>
<keyword evidence="2" id="KW-1185">Reference proteome</keyword>
<name>W7WXI4_TETTS</name>
<evidence type="ECO:0000313" key="2">
    <source>
        <dbReference type="Proteomes" id="UP000009168"/>
    </source>
</evidence>
<organism evidence="1 2">
    <name type="scientific">Tetrahymena thermophila (strain SB210)</name>
    <dbReference type="NCBI Taxonomy" id="312017"/>
    <lineage>
        <taxon>Eukaryota</taxon>
        <taxon>Sar</taxon>
        <taxon>Alveolata</taxon>
        <taxon>Ciliophora</taxon>
        <taxon>Intramacronucleata</taxon>
        <taxon>Oligohymenophorea</taxon>
        <taxon>Hymenostomatida</taxon>
        <taxon>Tetrahymenina</taxon>
        <taxon>Tetrahymenidae</taxon>
        <taxon>Tetrahymena</taxon>
    </lineage>
</organism>
<dbReference type="AlphaFoldDB" id="W7WXI4"/>
<dbReference type="GeneID" id="24442079"/>
<gene>
    <name evidence="1" type="ORF">TTHERM_001281660</name>
</gene>
<reference evidence="2" key="1">
    <citation type="journal article" date="2006" name="PLoS Biol.">
        <title>Macronuclear genome sequence of the ciliate Tetrahymena thermophila, a model eukaryote.</title>
        <authorList>
            <person name="Eisen J.A."/>
            <person name="Coyne R.S."/>
            <person name="Wu M."/>
            <person name="Wu D."/>
            <person name="Thiagarajan M."/>
            <person name="Wortman J.R."/>
            <person name="Badger J.H."/>
            <person name="Ren Q."/>
            <person name="Amedeo P."/>
            <person name="Jones K.M."/>
            <person name="Tallon L.J."/>
            <person name="Delcher A.L."/>
            <person name="Salzberg S.L."/>
            <person name="Silva J.C."/>
            <person name="Haas B.J."/>
            <person name="Majoros W.H."/>
            <person name="Farzad M."/>
            <person name="Carlton J.M."/>
            <person name="Smith R.K. Jr."/>
            <person name="Garg J."/>
            <person name="Pearlman R.E."/>
            <person name="Karrer K.M."/>
            <person name="Sun L."/>
            <person name="Manning G."/>
            <person name="Elde N.C."/>
            <person name="Turkewitz A.P."/>
            <person name="Asai D.J."/>
            <person name="Wilkes D.E."/>
            <person name="Wang Y."/>
            <person name="Cai H."/>
            <person name="Collins K."/>
            <person name="Stewart B.A."/>
            <person name="Lee S.R."/>
            <person name="Wilamowska K."/>
            <person name="Weinberg Z."/>
            <person name="Ruzzo W.L."/>
            <person name="Wloga D."/>
            <person name="Gaertig J."/>
            <person name="Frankel J."/>
            <person name="Tsao C.-C."/>
            <person name="Gorovsky M.A."/>
            <person name="Keeling P.J."/>
            <person name="Waller R.F."/>
            <person name="Patron N.J."/>
            <person name="Cherry J.M."/>
            <person name="Stover N.A."/>
            <person name="Krieger C.J."/>
            <person name="del Toro C."/>
            <person name="Ryder H.F."/>
            <person name="Williamson S.C."/>
            <person name="Barbeau R.A."/>
            <person name="Hamilton E.P."/>
            <person name="Orias E."/>
        </authorList>
    </citation>
    <scope>NUCLEOTIDE SEQUENCE [LARGE SCALE GENOMIC DNA]</scope>
    <source>
        <strain evidence="2">SB210</strain>
    </source>
</reference>
<proteinExistence type="predicted"/>
<evidence type="ECO:0000313" key="1">
    <source>
        <dbReference type="EMBL" id="EWS71515.1"/>
    </source>
</evidence>
<dbReference type="EMBL" id="GG662365">
    <property type="protein sequence ID" value="EWS71515.1"/>
    <property type="molecule type" value="Genomic_DNA"/>
</dbReference>
<dbReference type="RefSeq" id="XP_012655951.1">
    <property type="nucleotide sequence ID" value="XM_012800497.1"/>
</dbReference>
<dbReference type="KEGG" id="tet:TTHERM_001281660"/>
<sequence length="110" mass="12321">MNCFTGFNLYHGLMKDTAPTLALSSYVEFQIKLLVMQSQLPIGSIGCRNKVSTSCSISGNQDTYIDKKISVIILKLVVLVVVNLQSERLWARGGKKNHYLANLFISNYFT</sequence>